<dbReference type="PANTHER" id="PTHR46481">
    <property type="entry name" value="ZINC FINGER BED DOMAIN-CONTAINING PROTEIN 4"/>
    <property type="match status" value="1"/>
</dbReference>
<dbReference type="OrthoDB" id="2325367at2759"/>
<evidence type="ECO:0000256" key="9">
    <source>
        <dbReference type="PROSITE-ProRule" id="PRU00027"/>
    </source>
</evidence>
<evidence type="ECO:0000256" key="3">
    <source>
        <dbReference type="ARBA" id="ARBA00022771"/>
    </source>
</evidence>
<dbReference type="GO" id="GO:0008270">
    <property type="term" value="F:zinc ion binding"/>
    <property type="evidence" value="ECO:0007669"/>
    <property type="project" value="UniProtKB-KW"/>
</dbReference>
<evidence type="ECO:0000256" key="5">
    <source>
        <dbReference type="ARBA" id="ARBA00023015"/>
    </source>
</evidence>
<proteinExistence type="predicted"/>
<evidence type="ECO:0000256" key="1">
    <source>
        <dbReference type="ARBA" id="ARBA00004123"/>
    </source>
</evidence>
<organism evidence="11 12">
    <name type="scientific">Rhizophagus irregularis</name>
    <dbReference type="NCBI Taxonomy" id="588596"/>
    <lineage>
        <taxon>Eukaryota</taxon>
        <taxon>Fungi</taxon>
        <taxon>Fungi incertae sedis</taxon>
        <taxon>Mucoromycota</taxon>
        <taxon>Glomeromycotina</taxon>
        <taxon>Glomeromycetes</taxon>
        <taxon>Glomerales</taxon>
        <taxon>Glomeraceae</taxon>
        <taxon>Rhizophagus</taxon>
    </lineage>
</organism>
<sequence>MSSSDSSNNTNNDSIINIGKDDESSVKKRVSPVYQYFTFNDELSRWYCDYCTKDFGDNTSNLWRHIKRTHSEILGESEKTNSNNNEKPTQHGFRKKLLQWVVRDDQPFITIECQEFKNMVKYLWPSVNVPSANTLRRDLSANFEQVKDKVRLELQETPGLLSFTVDAWTIVRIRASPQRRERFQQQCVAIELPELELLPDIKTRWNSTEIMIERALKLRQALHNFTSADRDLKHYLFSDNEWKLIEEIHSLMQYFKICSDYITGQLYPTLAFTIPAYNYLLNKIEDIIDNNNIRIEIKNAATAAKNKIEEYYPTTGGHIYIIATAMDPRLKLQYYDDNDWEAEYILEAKKIVTDIWNNFYKNNIDISQSSDNLEDDLLSHIFKKRKTERDDELKSYFREPTISKSTDVLAWWKVQEANYPNLSKMALDYLAIPATSAPVERIFSSGTDLVTQKRCSLKGETIRELMCLKSWWKLGFNEPIIIKD</sequence>
<evidence type="ECO:0000256" key="2">
    <source>
        <dbReference type="ARBA" id="ARBA00022723"/>
    </source>
</evidence>
<dbReference type="GO" id="GO:0046983">
    <property type="term" value="F:protein dimerization activity"/>
    <property type="evidence" value="ECO:0007669"/>
    <property type="project" value="InterPro"/>
</dbReference>
<gene>
    <name evidence="11" type="ORF">CHRIB12_LOCUS18025</name>
</gene>
<keyword evidence="2" id="KW-0479">Metal-binding</keyword>
<dbReference type="InterPro" id="IPR018473">
    <property type="entry name" value="Hermes_transposase_DNA-db"/>
</dbReference>
<keyword evidence="4" id="KW-0862">Zinc</keyword>
<dbReference type="Proteomes" id="UP000684084">
    <property type="component" value="Unassembled WGS sequence"/>
</dbReference>
<evidence type="ECO:0000256" key="4">
    <source>
        <dbReference type="ARBA" id="ARBA00022833"/>
    </source>
</evidence>
<dbReference type="SMART" id="SM00614">
    <property type="entry name" value="ZnF_BED"/>
    <property type="match status" value="1"/>
</dbReference>
<keyword evidence="3 9" id="KW-0863">Zinc-finger</keyword>
<dbReference type="Pfam" id="PF02892">
    <property type="entry name" value="zf-BED"/>
    <property type="match status" value="1"/>
</dbReference>
<dbReference type="InterPro" id="IPR003656">
    <property type="entry name" value="Znf_BED"/>
</dbReference>
<dbReference type="Pfam" id="PF05699">
    <property type="entry name" value="Dimer_Tnp_hAT"/>
    <property type="match status" value="1"/>
</dbReference>
<dbReference type="GO" id="GO:0003677">
    <property type="term" value="F:DNA binding"/>
    <property type="evidence" value="ECO:0007669"/>
    <property type="project" value="UniProtKB-KW"/>
</dbReference>
<dbReference type="InterPro" id="IPR008906">
    <property type="entry name" value="HATC_C_dom"/>
</dbReference>
<evidence type="ECO:0000256" key="6">
    <source>
        <dbReference type="ARBA" id="ARBA00023125"/>
    </source>
</evidence>
<evidence type="ECO:0000256" key="8">
    <source>
        <dbReference type="ARBA" id="ARBA00023242"/>
    </source>
</evidence>
<keyword evidence="6" id="KW-0238">DNA-binding</keyword>
<keyword evidence="5" id="KW-0805">Transcription regulation</keyword>
<evidence type="ECO:0000259" key="10">
    <source>
        <dbReference type="PROSITE" id="PS50808"/>
    </source>
</evidence>
<name>A0A915ZLQ8_9GLOM</name>
<evidence type="ECO:0000313" key="12">
    <source>
        <dbReference type="Proteomes" id="UP000684084"/>
    </source>
</evidence>
<comment type="subcellular location">
    <subcellularLocation>
        <location evidence="1">Nucleus</location>
    </subcellularLocation>
</comment>
<dbReference type="VEuPathDB" id="FungiDB:RhiirFUN_023867"/>
<evidence type="ECO:0000256" key="7">
    <source>
        <dbReference type="ARBA" id="ARBA00023163"/>
    </source>
</evidence>
<dbReference type="InterPro" id="IPR052035">
    <property type="entry name" value="ZnF_BED_domain_contain"/>
</dbReference>
<protein>
    <recommendedName>
        <fullName evidence="10">BED-type domain-containing protein</fullName>
    </recommendedName>
</protein>
<keyword evidence="7" id="KW-0804">Transcription</keyword>
<dbReference type="PROSITE" id="PS50808">
    <property type="entry name" value="ZF_BED"/>
    <property type="match status" value="1"/>
</dbReference>
<evidence type="ECO:0000313" key="11">
    <source>
        <dbReference type="EMBL" id="CAB5382552.1"/>
    </source>
</evidence>
<feature type="domain" description="BED-type" evidence="10">
    <location>
        <begin position="28"/>
        <end position="77"/>
    </location>
</feature>
<dbReference type="Pfam" id="PF10683">
    <property type="entry name" value="DBD_Tnp_Hermes"/>
    <property type="match status" value="1"/>
</dbReference>
<comment type="caution">
    <text evidence="11">The sequence shown here is derived from an EMBL/GenBank/DDBJ whole genome shotgun (WGS) entry which is preliminary data.</text>
</comment>
<dbReference type="EMBL" id="CAGKOT010000046">
    <property type="protein sequence ID" value="CAB5382552.1"/>
    <property type="molecule type" value="Genomic_DNA"/>
</dbReference>
<keyword evidence="8" id="KW-0539">Nucleus</keyword>
<dbReference type="VEuPathDB" id="FungiDB:RhiirFUN_017412"/>
<dbReference type="PANTHER" id="PTHR46481:SF10">
    <property type="entry name" value="ZINC FINGER BED DOMAIN-CONTAINING PROTEIN 39"/>
    <property type="match status" value="1"/>
</dbReference>
<dbReference type="AlphaFoldDB" id="A0A915ZLQ8"/>
<dbReference type="GO" id="GO:0005634">
    <property type="term" value="C:nucleus"/>
    <property type="evidence" value="ECO:0007669"/>
    <property type="project" value="UniProtKB-SubCell"/>
</dbReference>
<reference evidence="11" key="1">
    <citation type="submission" date="2020-05" db="EMBL/GenBank/DDBJ databases">
        <authorList>
            <person name="Rincon C."/>
            <person name="Sanders R I."/>
            <person name="Robbins C."/>
            <person name="Chaturvedi A."/>
        </authorList>
    </citation>
    <scope>NUCLEOTIDE SEQUENCE</scope>
    <source>
        <strain evidence="11">CHB12</strain>
    </source>
</reference>
<accession>A0A915ZLQ8</accession>